<dbReference type="PATRIC" id="fig|631454.5.peg.1162"/>
<dbReference type="FunFam" id="1.20.58.110:FF:000001">
    <property type="entry name" value="30S ribosomal protein S20"/>
    <property type="match status" value="1"/>
</dbReference>
<keyword evidence="6 8" id="KW-0687">Ribonucleoprotein</keyword>
<gene>
    <name evidence="8" type="primary">rpsT</name>
    <name evidence="9" type="ORF">N177_1177</name>
</gene>
<evidence type="ECO:0000256" key="2">
    <source>
        <dbReference type="ARBA" id="ARBA00007634"/>
    </source>
</evidence>
<evidence type="ECO:0000313" key="10">
    <source>
        <dbReference type="Proteomes" id="UP000017819"/>
    </source>
</evidence>
<reference evidence="9 10" key="1">
    <citation type="journal article" date="2014" name="Genome Announc.">
        <title>Draft Genome Sequence of Lutibaculum baratangense Strain AMV1T, Isolated from a Mud Volcano in Andamans, India.</title>
        <authorList>
            <person name="Singh A."/>
            <person name="Sreenivas A."/>
            <person name="Sathyanarayana Reddy G."/>
            <person name="Pinnaka A.K."/>
            <person name="Shivaji S."/>
        </authorList>
    </citation>
    <scope>NUCLEOTIDE SEQUENCE [LARGE SCALE GENOMIC DNA]</scope>
    <source>
        <strain evidence="9 10">AMV1</strain>
    </source>
</reference>
<protein>
    <recommendedName>
        <fullName evidence="7 8">Small ribosomal subunit protein bS20</fullName>
    </recommendedName>
</protein>
<dbReference type="InterPro" id="IPR036510">
    <property type="entry name" value="Ribosomal_bS20_sf"/>
</dbReference>
<evidence type="ECO:0000313" key="9">
    <source>
        <dbReference type="EMBL" id="ESR25842.1"/>
    </source>
</evidence>
<comment type="caution">
    <text evidence="9">The sequence shown here is derived from an EMBL/GenBank/DDBJ whole genome shotgun (WGS) entry which is preliminary data.</text>
</comment>
<comment type="function">
    <text evidence="1 8">Binds directly to 16S ribosomal RNA.</text>
</comment>
<dbReference type="PANTHER" id="PTHR33398">
    <property type="entry name" value="30S RIBOSOMAL PROTEIN S20"/>
    <property type="match status" value="1"/>
</dbReference>
<dbReference type="HAMAP" id="MF_00500">
    <property type="entry name" value="Ribosomal_bS20"/>
    <property type="match status" value="1"/>
</dbReference>
<dbReference type="Pfam" id="PF01649">
    <property type="entry name" value="Ribosomal_S20p"/>
    <property type="match status" value="1"/>
</dbReference>
<dbReference type="AlphaFoldDB" id="V4R1I3"/>
<dbReference type="STRING" id="631454.N177_1177"/>
<dbReference type="GO" id="GO:0003735">
    <property type="term" value="F:structural constituent of ribosome"/>
    <property type="evidence" value="ECO:0007669"/>
    <property type="project" value="InterPro"/>
</dbReference>
<keyword evidence="3 8" id="KW-0699">rRNA-binding</keyword>
<dbReference type="GO" id="GO:0005829">
    <property type="term" value="C:cytosol"/>
    <property type="evidence" value="ECO:0007669"/>
    <property type="project" value="TreeGrafter"/>
</dbReference>
<dbReference type="NCBIfam" id="TIGR00029">
    <property type="entry name" value="S20"/>
    <property type="match status" value="1"/>
</dbReference>
<dbReference type="Proteomes" id="UP000017819">
    <property type="component" value="Unassembled WGS sequence"/>
</dbReference>
<dbReference type="OrthoDB" id="9807974at2"/>
<evidence type="ECO:0000256" key="4">
    <source>
        <dbReference type="ARBA" id="ARBA00022884"/>
    </source>
</evidence>
<evidence type="ECO:0000256" key="1">
    <source>
        <dbReference type="ARBA" id="ARBA00003134"/>
    </source>
</evidence>
<comment type="similarity">
    <text evidence="2 8">Belongs to the bacterial ribosomal protein bS20 family.</text>
</comment>
<dbReference type="eggNOG" id="COG0268">
    <property type="taxonomic scope" value="Bacteria"/>
</dbReference>
<keyword evidence="4 8" id="KW-0694">RNA-binding</keyword>
<evidence type="ECO:0000256" key="5">
    <source>
        <dbReference type="ARBA" id="ARBA00022980"/>
    </source>
</evidence>
<evidence type="ECO:0000256" key="6">
    <source>
        <dbReference type="ARBA" id="ARBA00023274"/>
    </source>
</evidence>
<dbReference type="PANTHER" id="PTHR33398:SF1">
    <property type="entry name" value="SMALL RIBOSOMAL SUBUNIT PROTEIN BS20C"/>
    <property type="match status" value="1"/>
</dbReference>
<sequence length="88" mass="9887">MANTPSAKKAVRKIERRTAINKTRRSRVRTFLRRVEEAIASGDKSAADEALRAAQPEVMRAAQKGIFHTNTASRKISRLSHRIKTMNA</sequence>
<dbReference type="InterPro" id="IPR002583">
    <property type="entry name" value="Ribosomal_bS20"/>
</dbReference>
<dbReference type="GO" id="GO:0070181">
    <property type="term" value="F:small ribosomal subunit rRNA binding"/>
    <property type="evidence" value="ECO:0007669"/>
    <property type="project" value="TreeGrafter"/>
</dbReference>
<name>V4R1I3_9HYPH</name>
<organism evidence="9 10">
    <name type="scientific">Lutibaculum baratangense AMV1</name>
    <dbReference type="NCBI Taxonomy" id="631454"/>
    <lineage>
        <taxon>Bacteria</taxon>
        <taxon>Pseudomonadati</taxon>
        <taxon>Pseudomonadota</taxon>
        <taxon>Alphaproteobacteria</taxon>
        <taxon>Hyphomicrobiales</taxon>
        <taxon>Tepidamorphaceae</taxon>
        <taxon>Lutibaculum</taxon>
    </lineage>
</organism>
<accession>V4R1I3</accession>
<evidence type="ECO:0000256" key="7">
    <source>
        <dbReference type="ARBA" id="ARBA00035136"/>
    </source>
</evidence>
<dbReference type="Gene3D" id="1.20.58.110">
    <property type="entry name" value="Ribosomal protein S20"/>
    <property type="match status" value="1"/>
</dbReference>
<dbReference type="EMBL" id="AWXZ01000017">
    <property type="protein sequence ID" value="ESR25842.1"/>
    <property type="molecule type" value="Genomic_DNA"/>
</dbReference>
<dbReference type="GO" id="GO:0015935">
    <property type="term" value="C:small ribosomal subunit"/>
    <property type="evidence" value="ECO:0007669"/>
    <property type="project" value="TreeGrafter"/>
</dbReference>
<proteinExistence type="inferred from homology"/>
<dbReference type="GO" id="GO:0006412">
    <property type="term" value="P:translation"/>
    <property type="evidence" value="ECO:0007669"/>
    <property type="project" value="UniProtKB-UniRule"/>
</dbReference>
<evidence type="ECO:0000256" key="3">
    <source>
        <dbReference type="ARBA" id="ARBA00022730"/>
    </source>
</evidence>
<keyword evidence="10" id="KW-1185">Reference proteome</keyword>
<keyword evidence="5 8" id="KW-0689">Ribosomal protein</keyword>
<dbReference type="SUPFAM" id="SSF46992">
    <property type="entry name" value="Ribosomal protein S20"/>
    <property type="match status" value="1"/>
</dbReference>
<evidence type="ECO:0000256" key="8">
    <source>
        <dbReference type="HAMAP-Rule" id="MF_00500"/>
    </source>
</evidence>
<dbReference type="RefSeq" id="WP_023431322.1">
    <property type="nucleotide sequence ID" value="NZ_AWXZ01000017.1"/>
</dbReference>